<organism evidence="7 8">
    <name type="scientific">Actinoplanes campanulatus</name>
    <dbReference type="NCBI Taxonomy" id="113559"/>
    <lineage>
        <taxon>Bacteria</taxon>
        <taxon>Bacillati</taxon>
        <taxon>Actinomycetota</taxon>
        <taxon>Actinomycetes</taxon>
        <taxon>Micromonosporales</taxon>
        <taxon>Micromonosporaceae</taxon>
        <taxon>Actinoplanes</taxon>
    </lineage>
</organism>
<dbReference type="InterPro" id="IPR013325">
    <property type="entry name" value="RNA_pol_sigma_r2"/>
</dbReference>
<gene>
    <name evidence="7" type="ORF">FHR83_006356</name>
</gene>
<dbReference type="GO" id="GO:0006352">
    <property type="term" value="P:DNA-templated transcription initiation"/>
    <property type="evidence" value="ECO:0007669"/>
    <property type="project" value="InterPro"/>
</dbReference>
<dbReference type="Pfam" id="PF04542">
    <property type="entry name" value="Sigma70_r2"/>
    <property type="match status" value="1"/>
</dbReference>
<dbReference type="GO" id="GO:0003677">
    <property type="term" value="F:DNA binding"/>
    <property type="evidence" value="ECO:0007669"/>
    <property type="project" value="UniProtKB-KW"/>
</dbReference>
<dbReference type="InterPro" id="IPR036388">
    <property type="entry name" value="WH-like_DNA-bd_sf"/>
</dbReference>
<dbReference type="PANTHER" id="PTHR43133:SF8">
    <property type="entry name" value="RNA POLYMERASE SIGMA FACTOR HI_1459-RELATED"/>
    <property type="match status" value="1"/>
</dbReference>
<evidence type="ECO:0000313" key="7">
    <source>
        <dbReference type="EMBL" id="MBB3098657.1"/>
    </source>
</evidence>
<dbReference type="AlphaFoldDB" id="A0A7W5ALV4"/>
<dbReference type="Gene3D" id="1.10.1740.10">
    <property type="match status" value="1"/>
</dbReference>
<dbReference type="Gene3D" id="1.10.10.10">
    <property type="entry name" value="Winged helix-like DNA-binding domain superfamily/Winged helix DNA-binding domain"/>
    <property type="match status" value="1"/>
</dbReference>
<dbReference type="RefSeq" id="WP_183224722.1">
    <property type="nucleotide sequence ID" value="NZ_BMPW01000017.1"/>
</dbReference>
<keyword evidence="4" id="KW-0238">DNA-binding</keyword>
<feature type="domain" description="RNA polymerase sigma-70 region 2" evidence="6">
    <location>
        <begin position="24"/>
        <end position="91"/>
    </location>
</feature>
<keyword evidence="3" id="KW-0731">Sigma factor</keyword>
<dbReference type="InterPro" id="IPR007627">
    <property type="entry name" value="RNA_pol_sigma70_r2"/>
</dbReference>
<keyword evidence="5" id="KW-0804">Transcription</keyword>
<dbReference type="GO" id="GO:0016987">
    <property type="term" value="F:sigma factor activity"/>
    <property type="evidence" value="ECO:0007669"/>
    <property type="project" value="UniProtKB-KW"/>
</dbReference>
<dbReference type="InterPro" id="IPR013324">
    <property type="entry name" value="RNA_pol_sigma_r3/r4-like"/>
</dbReference>
<evidence type="ECO:0000256" key="3">
    <source>
        <dbReference type="ARBA" id="ARBA00023082"/>
    </source>
</evidence>
<dbReference type="Proteomes" id="UP000590749">
    <property type="component" value="Unassembled WGS sequence"/>
</dbReference>
<dbReference type="PANTHER" id="PTHR43133">
    <property type="entry name" value="RNA POLYMERASE ECF-TYPE SIGMA FACTO"/>
    <property type="match status" value="1"/>
</dbReference>
<evidence type="ECO:0000256" key="4">
    <source>
        <dbReference type="ARBA" id="ARBA00023125"/>
    </source>
</evidence>
<protein>
    <submittedName>
        <fullName evidence="7">RNA polymerase sigma factor (Sigma-70 family)</fullName>
    </submittedName>
</protein>
<evidence type="ECO:0000313" key="8">
    <source>
        <dbReference type="Proteomes" id="UP000590749"/>
    </source>
</evidence>
<evidence type="ECO:0000256" key="5">
    <source>
        <dbReference type="ARBA" id="ARBA00023163"/>
    </source>
</evidence>
<keyword evidence="2" id="KW-0805">Transcription regulation</keyword>
<dbReference type="NCBIfam" id="TIGR02937">
    <property type="entry name" value="sigma70-ECF"/>
    <property type="match status" value="1"/>
</dbReference>
<comment type="similarity">
    <text evidence="1">Belongs to the sigma-70 factor family. ECF subfamily.</text>
</comment>
<dbReference type="EMBL" id="JACHXF010000015">
    <property type="protein sequence ID" value="MBB3098657.1"/>
    <property type="molecule type" value="Genomic_DNA"/>
</dbReference>
<sequence>MEPNETAALVHRAAAGDSRAWEALVRAYAGLVWSVARAHRLGSADAEDVAQTTWERFARSLDAIKEPEHAGAWLATTARRESLRVLTARNRVTPTGDLAWTGASPAAEDVVVAGDEEVRRAELAGRVWRALDRLGDACQQLLRVLMAEPQPSYAEAAAALDMPIGSLGPTRRRCLEKLRRLVDVSEARGRAHE</sequence>
<comment type="caution">
    <text evidence="7">The sequence shown here is derived from an EMBL/GenBank/DDBJ whole genome shotgun (WGS) entry which is preliminary data.</text>
</comment>
<dbReference type="InterPro" id="IPR039425">
    <property type="entry name" value="RNA_pol_sigma-70-like"/>
</dbReference>
<evidence type="ECO:0000259" key="6">
    <source>
        <dbReference type="Pfam" id="PF04542"/>
    </source>
</evidence>
<keyword evidence="8" id="KW-1185">Reference proteome</keyword>
<name>A0A7W5ALV4_9ACTN</name>
<evidence type="ECO:0000256" key="1">
    <source>
        <dbReference type="ARBA" id="ARBA00010641"/>
    </source>
</evidence>
<proteinExistence type="inferred from homology"/>
<evidence type="ECO:0000256" key="2">
    <source>
        <dbReference type="ARBA" id="ARBA00023015"/>
    </source>
</evidence>
<accession>A0A7W5ALV4</accession>
<reference evidence="7 8" key="1">
    <citation type="submission" date="2020-08" db="EMBL/GenBank/DDBJ databases">
        <title>Genomic Encyclopedia of Type Strains, Phase III (KMG-III): the genomes of soil and plant-associated and newly described type strains.</title>
        <authorList>
            <person name="Whitman W."/>
        </authorList>
    </citation>
    <scope>NUCLEOTIDE SEQUENCE [LARGE SCALE GENOMIC DNA]</scope>
    <source>
        <strain evidence="7 8">CECT 3287</strain>
    </source>
</reference>
<dbReference type="SUPFAM" id="SSF88659">
    <property type="entry name" value="Sigma3 and sigma4 domains of RNA polymerase sigma factors"/>
    <property type="match status" value="1"/>
</dbReference>
<dbReference type="InterPro" id="IPR014284">
    <property type="entry name" value="RNA_pol_sigma-70_dom"/>
</dbReference>
<dbReference type="SUPFAM" id="SSF88946">
    <property type="entry name" value="Sigma2 domain of RNA polymerase sigma factors"/>
    <property type="match status" value="1"/>
</dbReference>